<dbReference type="InterPro" id="IPR000157">
    <property type="entry name" value="TIR_dom"/>
</dbReference>
<dbReference type="Gene3D" id="3.40.50.10140">
    <property type="entry name" value="Toll/interleukin-1 receptor homology (TIR) domain"/>
    <property type="match status" value="1"/>
</dbReference>
<dbReference type="Gene3D" id="3.40.50.300">
    <property type="entry name" value="P-loop containing nucleotide triphosphate hydrolases"/>
    <property type="match status" value="1"/>
</dbReference>
<dbReference type="SUPFAM" id="SSF52540">
    <property type="entry name" value="P-loop containing nucleoside triphosphate hydrolases"/>
    <property type="match status" value="1"/>
</dbReference>
<dbReference type="SUPFAM" id="SSF52200">
    <property type="entry name" value="Toll/Interleukin receptor TIR domain"/>
    <property type="match status" value="1"/>
</dbReference>
<dbReference type="InterPro" id="IPR027417">
    <property type="entry name" value="P-loop_NTPase"/>
</dbReference>
<dbReference type="STRING" id="71139.A0A059D3G2"/>
<proteinExistence type="predicted"/>
<dbReference type="Pfam" id="PF00931">
    <property type="entry name" value="NB-ARC"/>
    <property type="match status" value="1"/>
</dbReference>
<reference evidence="4" key="1">
    <citation type="submission" date="2013-07" db="EMBL/GenBank/DDBJ databases">
        <title>The genome of Eucalyptus grandis.</title>
        <authorList>
            <person name="Schmutz J."/>
            <person name="Hayes R."/>
            <person name="Myburg A."/>
            <person name="Tuskan G."/>
            <person name="Grattapaglia D."/>
            <person name="Rokhsar D.S."/>
        </authorList>
    </citation>
    <scope>NUCLEOTIDE SEQUENCE</scope>
    <source>
        <tissue evidence="4">Leaf extractions</tissue>
    </source>
</reference>
<dbReference type="PRINTS" id="PR00364">
    <property type="entry name" value="DISEASERSIST"/>
</dbReference>
<evidence type="ECO:0000256" key="1">
    <source>
        <dbReference type="ARBA" id="ARBA00023027"/>
    </source>
</evidence>
<dbReference type="InterPro" id="IPR002182">
    <property type="entry name" value="NB-ARC"/>
</dbReference>
<dbReference type="SMART" id="SM00255">
    <property type="entry name" value="TIR"/>
    <property type="match status" value="1"/>
</dbReference>
<evidence type="ECO:0000256" key="2">
    <source>
        <dbReference type="SAM" id="MobiDB-lite"/>
    </source>
</evidence>
<gene>
    <name evidence="4" type="ORF">EUGRSUZ_B01839</name>
</gene>
<dbReference type="Gramene" id="KCW85014">
    <property type="protein sequence ID" value="KCW85014"/>
    <property type="gene ID" value="EUGRSUZ_B01839"/>
</dbReference>
<dbReference type="FunCoup" id="A0A059D3G2">
    <property type="interactions" value="581"/>
</dbReference>
<dbReference type="FunFam" id="3.40.50.10140:FF:000007">
    <property type="entry name" value="Disease resistance protein (TIR-NBS-LRR class)"/>
    <property type="match status" value="1"/>
</dbReference>
<dbReference type="EMBL" id="KK198754">
    <property type="protein sequence ID" value="KCW85014.1"/>
    <property type="molecule type" value="Genomic_DNA"/>
</dbReference>
<dbReference type="OMA" id="PKFEAHC"/>
<feature type="region of interest" description="Disordered" evidence="2">
    <location>
        <begin position="1"/>
        <end position="31"/>
    </location>
</feature>
<keyword evidence="1" id="KW-0520">NAD</keyword>
<organism evidence="4">
    <name type="scientific">Eucalyptus grandis</name>
    <name type="common">Flooded gum</name>
    <dbReference type="NCBI Taxonomy" id="71139"/>
    <lineage>
        <taxon>Eukaryota</taxon>
        <taxon>Viridiplantae</taxon>
        <taxon>Streptophyta</taxon>
        <taxon>Embryophyta</taxon>
        <taxon>Tracheophyta</taxon>
        <taxon>Spermatophyta</taxon>
        <taxon>Magnoliopsida</taxon>
        <taxon>eudicotyledons</taxon>
        <taxon>Gunneridae</taxon>
        <taxon>Pentapetalae</taxon>
        <taxon>rosids</taxon>
        <taxon>malvids</taxon>
        <taxon>Myrtales</taxon>
        <taxon>Myrtaceae</taxon>
        <taxon>Myrtoideae</taxon>
        <taxon>Eucalypteae</taxon>
        <taxon>Eucalyptus</taxon>
    </lineage>
</organism>
<dbReference type="GO" id="GO:0007165">
    <property type="term" value="P:signal transduction"/>
    <property type="evidence" value="ECO:0007669"/>
    <property type="project" value="InterPro"/>
</dbReference>
<feature type="non-terminal residue" evidence="4">
    <location>
        <position position="406"/>
    </location>
</feature>
<dbReference type="GO" id="GO:0006952">
    <property type="term" value="P:defense response"/>
    <property type="evidence" value="ECO:0007669"/>
    <property type="project" value="InterPro"/>
</dbReference>
<dbReference type="PANTHER" id="PTHR11017">
    <property type="entry name" value="LEUCINE-RICH REPEAT-CONTAINING PROTEIN"/>
    <property type="match status" value="1"/>
</dbReference>
<feature type="domain" description="TIR" evidence="3">
    <location>
        <begin position="60"/>
        <end position="229"/>
    </location>
</feature>
<dbReference type="AlphaFoldDB" id="A0A059D3G2"/>
<accession>A0A059D3G2</accession>
<dbReference type="Pfam" id="PF01582">
    <property type="entry name" value="TIR"/>
    <property type="match status" value="1"/>
</dbReference>
<protein>
    <recommendedName>
        <fullName evidence="3">TIR domain-containing protein</fullName>
    </recommendedName>
</protein>
<dbReference type="PROSITE" id="PS50104">
    <property type="entry name" value="TIR"/>
    <property type="match status" value="1"/>
</dbReference>
<sequence length="406" mass="45346">MAESEAEMHRRIEKRKTNASGNAEDVDTGASGSMTVLTEANFVGSGSSPTETNNSASTGNSYEVFLSFSGPDTGDGFTDHLYHGLLRAGIHTFSDDDELCHGEDMKPLLMEAITSSKILIPILSVNYGTSSWCLDELVQIMERKNYNGQIVLPIFYKVKPAKVRYQTGRFGEAFHERESRLRERSSFDLAILEKWKQALLEVGNLKGYEANGSEGQLVKSVVRKVLNELKKKFELIISENLVGIDSHVKNVMKLMDDRSHALLFVGIHGMGGIGKTTLVKTIYNKLSNQFEHHSFIADIRESCKGGVHLLQNQLIHDIFDEKNEVHNKDEGINCISSRSKDKKVLLLLDDVDNVDQVKCLAGNHDWFSLGSRIIITARNKRILELAGVDQNYALTELDPDQSLILF</sequence>
<dbReference type="InterPro" id="IPR035897">
    <property type="entry name" value="Toll_tir_struct_dom_sf"/>
</dbReference>
<dbReference type="GO" id="GO:0043531">
    <property type="term" value="F:ADP binding"/>
    <property type="evidence" value="ECO:0007669"/>
    <property type="project" value="InterPro"/>
</dbReference>
<feature type="compositionally biased region" description="Basic and acidic residues" evidence="2">
    <location>
        <begin position="1"/>
        <end position="10"/>
    </location>
</feature>
<evidence type="ECO:0000259" key="3">
    <source>
        <dbReference type="PROSITE" id="PS50104"/>
    </source>
</evidence>
<evidence type="ECO:0000313" key="4">
    <source>
        <dbReference type="EMBL" id="KCW85014.1"/>
    </source>
</evidence>
<dbReference type="PANTHER" id="PTHR11017:SF570">
    <property type="entry name" value="DISEASE RESISTANCE PROTEIN (TIR-NBS CLASS)-RELATED"/>
    <property type="match status" value="1"/>
</dbReference>
<name>A0A059D3G2_EUCGR</name>
<dbReference type="InParanoid" id="A0A059D3G2"/>
<dbReference type="InterPro" id="IPR044974">
    <property type="entry name" value="Disease_R_plants"/>
</dbReference>